<reference evidence="3" key="1">
    <citation type="submission" date="2006-10" db="EMBL/GenBank/DDBJ databases">
        <authorList>
            <person name="Amadeo P."/>
            <person name="Zhao Q."/>
            <person name="Wortman J."/>
            <person name="Fraser-Liggett C."/>
            <person name="Carlton J."/>
        </authorList>
    </citation>
    <scope>NUCLEOTIDE SEQUENCE</scope>
    <source>
        <strain evidence="3">G3</strain>
    </source>
</reference>
<dbReference type="PROSITE" id="PS50053">
    <property type="entry name" value="UBIQUITIN_2"/>
    <property type="match status" value="1"/>
</dbReference>
<dbReference type="Gene3D" id="3.10.20.90">
    <property type="entry name" value="Phosphatidylinositol 3-kinase Catalytic Subunit, Chain A, domain 1"/>
    <property type="match status" value="1"/>
</dbReference>
<keyword evidence="4" id="KW-1185">Reference proteome</keyword>
<dbReference type="GO" id="GO:0005829">
    <property type="term" value="C:cytosol"/>
    <property type="evidence" value="ECO:0000318"/>
    <property type="project" value="GO_Central"/>
</dbReference>
<feature type="domain" description="Ubiquitin-like" evidence="2">
    <location>
        <begin position="1"/>
        <end position="76"/>
    </location>
</feature>
<dbReference type="PANTHER" id="PTHR10677:SF3">
    <property type="entry name" value="FI07626P-RELATED"/>
    <property type="match status" value="1"/>
</dbReference>
<gene>
    <name evidence="3" type="ORF">TVAG_265390</name>
</gene>
<dbReference type="GO" id="GO:0031593">
    <property type="term" value="F:polyubiquitin modification-dependent protein binding"/>
    <property type="evidence" value="ECO:0000318"/>
    <property type="project" value="GO_Central"/>
</dbReference>
<dbReference type="Proteomes" id="UP000001542">
    <property type="component" value="Unassembled WGS sequence"/>
</dbReference>
<dbReference type="AlphaFoldDB" id="A2FGA4"/>
<proteinExistence type="predicted"/>
<dbReference type="InParanoid" id="A2FGA4"/>
<feature type="region of interest" description="Disordered" evidence="1">
    <location>
        <begin position="287"/>
        <end position="331"/>
    </location>
</feature>
<dbReference type="CDD" id="cd17039">
    <property type="entry name" value="Ubl_ubiquitin_like"/>
    <property type="match status" value="1"/>
</dbReference>
<evidence type="ECO:0000259" key="2">
    <source>
        <dbReference type="PROSITE" id="PS50053"/>
    </source>
</evidence>
<feature type="compositionally biased region" description="Polar residues" evidence="1">
    <location>
        <begin position="306"/>
        <end position="321"/>
    </location>
</feature>
<sequence length="331" mass="37982">MRIIVSPVRDESFLVEVQDTGTVSDLKHEIYIMFGYIPQNQTIVYKGKVLDNETQLKTKGIHEMSKVYMTYKKPKVVKRNRNSNFAPSLLATHLANVEDLTECIEALKQRNPKASYVFNDAETVSELVQKTLDPEIQLQRQREMDIVLDSQEMHAGGFQELVSRYHLIEEVYENSQLENEKLIKTETVIPQRPAHPSTTKLPTPYGFEAKLSLMMSLLKNMSPDNPNRHLMETLVSICAQSIVANTNETEEEESDEFGSVGRMSPRMRNHGSHVGYSLFDQRGFNEDLEQEEPQPVFPQIFHLPKNSHNPSNRRTPFSNHEPSSDDEFSVE</sequence>
<dbReference type="PANTHER" id="PTHR10677">
    <property type="entry name" value="UBIQUILIN"/>
    <property type="match status" value="1"/>
</dbReference>
<evidence type="ECO:0000313" key="4">
    <source>
        <dbReference type="Proteomes" id="UP000001542"/>
    </source>
</evidence>
<dbReference type="InterPro" id="IPR015496">
    <property type="entry name" value="Ubiquilin"/>
</dbReference>
<dbReference type="VEuPathDB" id="TrichDB:TVAGG3_0622990"/>
<evidence type="ECO:0000313" key="3">
    <source>
        <dbReference type="EMBL" id="EAX96050.1"/>
    </source>
</evidence>
<dbReference type="InterPro" id="IPR029071">
    <property type="entry name" value="Ubiquitin-like_domsf"/>
</dbReference>
<evidence type="ECO:0000256" key="1">
    <source>
        <dbReference type="SAM" id="MobiDB-lite"/>
    </source>
</evidence>
<accession>A2FGA4</accession>
<dbReference type="InterPro" id="IPR000626">
    <property type="entry name" value="Ubiquitin-like_dom"/>
</dbReference>
<dbReference type="EMBL" id="DS113776">
    <property type="protein sequence ID" value="EAX96050.1"/>
    <property type="molecule type" value="Genomic_DNA"/>
</dbReference>
<dbReference type="OrthoDB" id="267397at2759"/>
<protein>
    <submittedName>
        <fullName evidence="3">Ubiquitin family protein</fullName>
    </submittedName>
</protein>
<dbReference type="SMR" id="A2FGA4"/>
<dbReference type="FunFam" id="3.10.20.90:FF:000448">
    <property type="entry name" value="Ubiquitin family protein"/>
    <property type="match status" value="1"/>
</dbReference>
<organism evidence="3 4">
    <name type="scientific">Trichomonas vaginalis (strain ATCC PRA-98 / G3)</name>
    <dbReference type="NCBI Taxonomy" id="412133"/>
    <lineage>
        <taxon>Eukaryota</taxon>
        <taxon>Metamonada</taxon>
        <taxon>Parabasalia</taxon>
        <taxon>Trichomonadida</taxon>
        <taxon>Trichomonadidae</taxon>
        <taxon>Trichomonas</taxon>
    </lineage>
</organism>
<name>A2FGA4_TRIV3</name>
<dbReference type="GO" id="GO:0006511">
    <property type="term" value="P:ubiquitin-dependent protein catabolic process"/>
    <property type="evidence" value="ECO:0000318"/>
    <property type="project" value="GO_Central"/>
</dbReference>
<dbReference type="SUPFAM" id="SSF54236">
    <property type="entry name" value="Ubiquitin-like"/>
    <property type="match status" value="1"/>
</dbReference>
<dbReference type="Pfam" id="PF00240">
    <property type="entry name" value="ubiquitin"/>
    <property type="match status" value="1"/>
</dbReference>
<dbReference type="RefSeq" id="XP_001308980.1">
    <property type="nucleotide sequence ID" value="XM_001308979.1"/>
</dbReference>
<dbReference type="VEuPathDB" id="TrichDB:TVAG_265390"/>
<dbReference type="KEGG" id="tva:4753816"/>
<reference evidence="3" key="2">
    <citation type="journal article" date="2007" name="Science">
        <title>Draft genome sequence of the sexually transmitted pathogen Trichomonas vaginalis.</title>
        <authorList>
            <person name="Carlton J.M."/>
            <person name="Hirt R.P."/>
            <person name="Silva J.C."/>
            <person name="Delcher A.L."/>
            <person name="Schatz M."/>
            <person name="Zhao Q."/>
            <person name="Wortman J.R."/>
            <person name="Bidwell S.L."/>
            <person name="Alsmark U.C.M."/>
            <person name="Besteiro S."/>
            <person name="Sicheritz-Ponten T."/>
            <person name="Noel C.J."/>
            <person name="Dacks J.B."/>
            <person name="Foster P.G."/>
            <person name="Simillion C."/>
            <person name="Van de Peer Y."/>
            <person name="Miranda-Saavedra D."/>
            <person name="Barton G.J."/>
            <person name="Westrop G.D."/>
            <person name="Mueller S."/>
            <person name="Dessi D."/>
            <person name="Fiori P.L."/>
            <person name="Ren Q."/>
            <person name="Paulsen I."/>
            <person name="Zhang H."/>
            <person name="Bastida-Corcuera F.D."/>
            <person name="Simoes-Barbosa A."/>
            <person name="Brown M.T."/>
            <person name="Hayes R.D."/>
            <person name="Mukherjee M."/>
            <person name="Okumura C.Y."/>
            <person name="Schneider R."/>
            <person name="Smith A.J."/>
            <person name="Vanacova S."/>
            <person name="Villalvazo M."/>
            <person name="Haas B.J."/>
            <person name="Pertea M."/>
            <person name="Feldblyum T.V."/>
            <person name="Utterback T.R."/>
            <person name="Shu C.L."/>
            <person name="Osoegawa K."/>
            <person name="de Jong P.J."/>
            <person name="Hrdy I."/>
            <person name="Horvathova L."/>
            <person name="Zubacova Z."/>
            <person name="Dolezal P."/>
            <person name="Malik S.B."/>
            <person name="Logsdon J.M. Jr."/>
            <person name="Henze K."/>
            <person name="Gupta A."/>
            <person name="Wang C.C."/>
            <person name="Dunne R.L."/>
            <person name="Upcroft J.A."/>
            <person name="Upcroft P."/>
            <person name="White O."/>
            <person name="Salzberg S.L."/>
            <person name="Tang P."/>
            <person name="Chiu C.-H."/>
            <person name="Lee Y.-S."/>
            <person name="Embley T.M."/>
            <person name="Coombs G.H."/>
            <person name="Mottram J.C."/>
            <person name="Tachezy J."/>
            <person name="Fraser-Liggett C.M."/>
            <person name="Johnson P.J."/>
        </authorList>
    </citation>
    <scope>NUCLEOTIDE SEQUENCE [LARGE SCALE GENOMIC DNA]</scope>
    <source>
        <strain evidence="3">G3</strain>
    </source>
</reference>